<accession>A0A4Y7SYP9</accession>
<gene>
    <name evidence="2" type="ORF">FA13DRAFT_1795445</name>
</gene>
<feature type="region of interest" description="Disordered" evidence="1">
    <location>
        <begin position="71"/>
        <end position="143"/>
    </location>
</feature>
<dbReference type="Proteomes" id="UP000298030">
    <property type="component" value="Unassembled WGS sequence"/>
</dbReference>
<proteinExistence type="predicted"/>
<sequence>MSLLLNNAGPINNSEDHLRTIAPPSTPPQRTPPILHGIEGPPTLPSTPVVPGQEPVVLFGFIGGGDSLSAGLERSSHSLSSPLRQSSRRLITDARRNTTSLGSPIRLRQQEDGPSSGSRRALAQAAPPPMPLWQYPTPPRKSRTSLQETTVILEEQTSYMDTPLASLEEFKSPPTPGISSLKLECDRHNEHKPAEDDLPTAIAMAVLAAIGDAVKEELGRSNAEEGAGPALDGENLCDQAGLNGTVDAMIEGPAPALAVPGLMTFQAEGSRLKPAIGPTTSNLNDHSSTYSETYDGSWVNYTPGWLDGLDDRPPTGLTPDLIVLLDPSLLADIPTFNPHRPTPTNFDLVMRLGYFRLWPADGVTRTELKRILKECLMCHRFMFADRRSQHHCEGLFPNVRAADFNFVDSMLEYREHAGFAVEDLTYLLFRCQDCLRIFTVSTEDGTLDPSVGEWVFHRCRLQS</sequence>
<name>A0A4Y7SYP9_COPMI</name>
<evidence type="ECO:0000256" key="1">
    <source>
        <dbReference type="SAM" id="MobiDB-lite"/>
    </source>
</evidence>
<organism evidence="2 3">
    <name type="scientific">Coprinellus micaceus</name>
    <name type="common">Glistening ink-cap mushroom</name>
    <name type="synonym">Coprinus micaceus</name>
    <dbReference type="NCBI Taxonomy" id="71717"/>
    <lineage>
        <taxon>Eukaryota</taxon>
        <taxon>Fungi</taxon>
        <taxon>Dikarya</taxon>
        <taxon>Basidiomycota</taxon>
        <taxon>Agaricomycotina</taxon>
        <taxon>Agaricomycetes</taxon>
        <taxon>Agaricomycetidae</taxon>
        <taxon>Agaricales</taxon>
        <taxon>Agaricineae</taxon>
        <taxon>Psathyrellaceae</taxon>
        <taxon>Coprinellus</taxon>
    </lineage>
</organism>
<evidence type="ECO:0000313" key="2">
    <source>
        <dbReference type="EMBL" id="TEB26768.1"/>
    </source>
</evidence>
<feature type="compositionally biased region" description="Low complexity" evidence="1">
    <location>
        <begin position="71"/>
        <end position="89"/>
    </location>
</feature>
<feature type="region of interest" description="Disordered" evidence="1">
    <location>
        <begin position="1"/>
        <end position="49"/>
    </location>
</feature>
<reference evidence="2 3" key="1">
    <citation type="journal article" date="2019" name="Nat. Ecol. Evol.">
        <title>Megaphylogeny resolves global patterns of mushroom evolution.</title>
        <authorList>
            <person name="Varga T."/>
            <person name="Krizsan K."/>
            <person name="Foldi C."/>
            <person name="Dima B."/>
            <person name="Sanchez-Garcia M."/>
            <person name="Sanchez-Ramirez S."/>
            <person name="Szollosi G.J."/>
            <person name="Szarkandi J.G."/>
            <person name="Papp V."/>
            <person name="Albert L."/>
            <person name="Andreopoulos W."/>
            <person name="Angelini C."/>
            <person name="Antonin V."/>
            <person name="Barry K.W."/>
            <person name="Bougher N.L."/>
            <person name="Buchanan P."/>
            <person name="Buyck B."/>
            <person name="Bense V."/>
            <person name="Catcheside P."/>
            <person name="Chovatia M."/>
            <person name="Cooper J."/>
            <person name="Damon W."/>
            <person name="Desjardin D."/>
            <person name="Finy P."/>
            <person name="Geml J."/>
            <person name="Haridas S."/>
            <person name="Hughes K."/>
            <person name="Justo A."/>
            <person name="Karasinski D."/>
            <person name="Kautmanova I."/>
            <person name="Kiss B."/>
            <person name="Kocsube S."/>
            <person name="Kotiranta H."/>
            <person name="LaButti K.M."/>
            <person name="Lechner B.E."/>
            <person name="Liimatainen K."/>
            <person name="Lipzen A."/>
            <person name="Lukacs Z."/>
            <person name="Mihaltcheva S."/>
            <person name="Morgado L.N."/>
            <person name="Niskanen T."/>
            <person name="Noordeloos M.E."/>
            <person name="Ohm R.A."/>
            <person name="Ortiz-Santana B."/>
            <person name="Ovrebo C."/>
            <person name="Racz N."/>
            <person name="Riley R."/>
            <person name="Savchenko A."/>
            <person name="Shiryaev A."/>
            <person name="Soop K."/>
            <person name="Spirin V."/>
            <person name="Szebenyi C."/>
            <person name="Tomsovsky M."/>
            <person name="Tulloss R.E."/>
            <person name="Uehling J."/>
            <person name="Grigoriev I.V."/>
            <person name="Vagvolgyi C."/>
            <person name="Papp T."/>
            <person name="Martin F.M."/>
            <person name="Miettinen O."/>
            <person name="Hibbett D.S."/>
            <person name="Nagy L.G."/>
        </authorList>
    </citation>
    <scope>NUCLEOTIDE SEQUENCE [LARGE SCALE GENOMIC DNA]</scope>
    <source>
        <strain evidence="2 3">FP101781</strain>
    </source>
</reference>
<dbReference type="EMBL" id="QPFP01000046">
    <property type="protein sequence ID" value="TEB26768.1"/>
    <property type="molecule type" value="Genomic_DNA"/>
</dbReference>
<keyword evidence="3" id="KW-1185">Reference proteome</keyword>
<comment type="caution">
    <text evidence="2">The sequence shown here is derived from an EMBL/GenBank/DDBJ whole genome shotgun (WGS) entry which is preliminary data.</text>
</comment>
<evidence type="ECO:0000313" key="3">
    <source>
        <dbReference type="Proteomes" id="UP000298030"/>
    </source>
</evidence>
<dbReference type="OrthoDB" id="10603140at2759"/>
<protein>
    <submittedName>
        <fullName evidence="2">Uncharacterized protein</fullName>
    </submittedName>
</protein>
<dbReference type="AlphaFoldDB" id="A0A4Y7SYP9"/>
<feature type="compositionally biased region" description="Pro residues" evidence="1">
    <location>
        <begin position="126"/>
        <end position="139"/>
    </location>
</feature>